<reference evidence="2 3" key="2">
    <citation type="journal article" date="2011" name="ISME J.">
        <title>RNA-seq reveals cooperative metabolic interactions between two termite-gut spirochete species in co-culture.</title>
        <authorList>
            <person name="Rosenthal A.Z."/>
            <person name="Matson E.G."/>
            <person name="Eldar A."/>
            <person name="Leadbetter J.R."/>
        </authorList>
    </citation>
    <scope>NUCLEOTIDE SEQUENCE [LARGE SCALE GENOMIC DNA]</scope>
    <source>
        <strain evidence="3">ATCC BAA-887 / DSM 12427 / ZAS-2</strain>
    </source>
</reference>
<keyword evidence="3" id="KW-1185">Reference proteome</keyword>
<dbReference type="Proteomes" id="UP000009223">
    <property type="component" value="Chromosome"/>
</dbReference>
<sequence length="299" mass="33269">MTTDVQNSRNDLPDFFRDLKNGLPIRMLVAPAAFAVLEDLPRILGYLRSLGVMAFHPVLPYADITLWAYYRSLGECSGKPLITSACVGMNWFLKHTHPEYAEFITPVYSPLLCTARYLRSYRGITERIAFLSPCVLKRREFVLENREELVHYNVTINALSAWLKENPVDISQYEPCLPESDGYGPGLTLAAFGSIGKCLSALDTGVEYLIEQGLENAASRFSERGAFSETQMIPFVFETYACEGGCANGSGVRGMQYPASNGGAFLEKSTAPGKPEAVLELFSSYDQTLDRADFRHRPN</sequence>
<dbReference type="STRING" id="545694.TREPR_3547"/>
<dbReference type="Pfam" id="PF02906">
    <property type="entry name" value="Fe_hyd_lg_C"/>
    <property type="match status" value="1"/>
</dbReference>
<dbReference type="HOGENOM" id="CLU_930459_0_0_12"/>
<dbReference type="Gene3D" id="3.40.950.10">
    <property type="entry name" value="Fe-only Hydrogenase (Larger Subunit), Chain L, domain 3"/>
    <property type="match status" value="1"/>
</dbReference>
<gene>
    <name evidence="2" type="ordered locus">TREPR_3547</name>
</gene>
<accession>F5YIC6</accession>
<dbReference type="SUPFAM" id="SSF53920">
    <property type="entry name" value="Fe-only hydrogenase"/>
    <property type="match status" value="1"/>
</dbReference>
<dbReference type="InterPro" id="IPR009016">
    <property type="entry name" value="Fe_hydrogenase"/>
</dbReference>
<dbReference type="RefSeq" id="WP_015706749.1">
    <property type="nucleotide sequence ID" value="NC_015578.1"/>
</dbReference>
<protein>
    <recommendedName>
        <fullName evidence="1">Iron hydrogenase large subunit C-terminal domain-containing protein</fullName>
    </recommendedName>
</protein>
<proteinExistence type="predicted"/>
<feature type="domain" description="Iron hydrogenase large subunit C-terminal" evidence="1">
    <location>
        <begin position="42"/>
        <end position="177"/>
    </location>
</feature>
<dbReference type="AlphaFoldDB" id="F5YIC6"/>
<dbReference type="OrthoDB" id="9798098at2"/>
<evidence type="ECO:0000313" key="3">
    <source>
        <dbReference type="Proteomes" id="UP000009223"/>
    </source>
</evidence>
<name>F5YIC6_TREPZ</name>
<reference evidence="3" key="1">
    <citation type="submission" date="2009-12" db="EMBL/GenBank/DDBJ databases">
        <title>Complete sequence of Treponema primitia strain ZAS-2.</title>
        <authorList>
            <person name="Tetu S.G."/>
            <person name="Matson E."/>
            <person name="Ren Q."/>
            <person name="Seshadri R."/>
            <person name="Elbourne L."/>
            <person name="Hassan K.A."/>
            <person name="Durkin A."/>
            <person name="Radune D."/>
            <person name="Mohamoud Y."/>
            <person name="Shay R."/>
            <person name="Jin S."/>
            <person name="Zhang X."/>
            <person name="Lucey K."/>
            <person name="Ballor N.R."/>
            <person name="Ottesen E."/>
            <person name="Rosenthal R."/>
            <person name="Allen A."/>
            <person name="Leadbetter J.R."/>
            <person name="Paulsen I.T."/>
        </authorList>
    </citation>
    <scope>NUCLEOTIDE SEQUENCE [LARGE SCALE GENOMIC DNA]</scope>
    <source>
        <strain evidence="3">ATCC BAA-887 / DSM 12427 / ZAS-2</strain>
    </source>
</reference>
<evidence type="ECO:0000313" key="2">
    <source>
        <dbReference type="EMBL" id="AEF84207.1"/>
    </source>
</evidence>
<dbReference type="eggNOG" id="COG4624">
    <property type="taxonomic scope" value="Bacteria"/>
</dbReference>
<organism evidence="2 3">
    <name type="scientific">Treponema primitia (strain ATCC BAA-887 / DSM 12427 / ZAS-2)</name>
    <dbReference type="NCBI Taxonomy" id="545694"/>
    <lineage>
        <taxon>Bacteria</taxon>
        <taxon>Pseudomonadati</taxon>
        <taxon>Spirochaetota</taxon>
        <taxon>Spirochaetia</taxon>
        <taxon>Spirochaetales</taxon>
        <taxon>Treponemataceae</taxon>
        <taxon>Treponema</taxon>
    </lineage>
</organism>
<dbReference type="InterPro" id="IPR004108">
    <property type="entry name" value="Fe_hydrogenase_lsu_C"/>
</dbReference>
<dbReference type="EMBL" id="CP001843">
    <property type="protein sequence ID" value="AEF84207.1"/>
    <property type="molecule type" value="Genomic_DNA"/>
</dbReference>
<dbReference type="KEGG" id="tpi:TREPR_3547"/>
<evidence type="ECO:0000259" key="1">
    <source>
        <dbReference type="Pfam" id="PF02906"/>
    </source>
</evidence>